<dbReference type="Proteomes" id="UP000325313">
    <property type="component" value="Unassembled WGS sequence"/>
</dbReference>
<protein>
    <submittedName>
        <fullName evidence="2">Uncharacterized protein</fullName>
    </submittedName>
</protein>
<dbReference type="AlphaFoldDB" id="A0A5B0NUJ6"/>
<evidence type="ECO:0000313" key="5">
    <source>
        <dbReference type="Proteomes" id="UP000325313"/>
    </source>
</evidence>
<dbReference type="EMBL" id="VDEP01000272">
    <property type="protein sequence ID" value="KAA1115783.1"/>
    <property type="molecule type" value="Genomic_DNA"/>
</dbReference>
<reference evidence="4 5" key="1">
    <citation type="submission" date="2019-05" db="EMBL/GenBank/DDBJ databases">
        <title>Emergence of the Ug99 lineage of the wheat stem rust pathogen through somatic hybridization.</title>
        <authorList>
            <person name="Li F."/>
            <person name="Upadhyaya N.M."/>
            <person name="Sperschneider J."/>
            <person name="Matny O."/>
            <person name="Nguyen-Phuc H."/>
            <person name="Mago R."/>
            <person name="Raley C."/>
            <person name="Miller M.E."/>
            <person name="Silverstein K.A.T."/>
            <person name="Henningsen E."/>
            <person name="Hirsch C.D."/>
            <person name="Visser B."/>
            <person name="Pretorius Z.A."/>
            <person name="Steffenson B.J."/>
            <person name="Schwessinger B."/>
            <person name="Dodds P.N."/>
            <person name="Figueroa M."/>
        </authorList>
    </citation>
    <scope>NUCLEOTIDE SEQUENCE [LARGE SCALE GENOMIC DNA]</scope>
    <source>
        <strain evidence="2">21-0</strain>
        <strain evidence="3 5">Ug99</strain>
    </source>
</reference>
<name>A0A5B0NUJ6_PUCGR</name>
<feature type="region of interest" description="Disordered" evidence="1">
    <location>
        <begin position="43"/>
        <end position="121"/>
    </location>
</feature>
<feature type="compositionally biased region" description="Basic and acidic residues" evidence="1">
    <location>
        <begin position="71"/>
        <end position="86"/>
    </location>
</feature>
<comment type="caution">
    <text evidence="2">The sequence shown here is derived from an EMBL/GenBank/DDBJ whole genome shotgun (WGS) entry which is preliminary data.</text>
</comment>
<evidence type="ECO:0000313" key="2">
    <source>
        <dbReference type="EMBL" id="KAA1092881.1"/>
    </source>
</evidence>
<organism evidence="2 4">
    <name type="scientific">Puccinia graminis f. sp. tritici</name>
    <dbReference type="NCBI Taxonomy" id="56615"/>
    <lineage>
        <taxon>Eukaryota</taxon>
        <taxon>Fungi</taxon>
        <taxon>Dikarya</taxon>
        <taxon>Basidiomycota</taxon>
        <taxon>Pucciniomycotina</taxon>
        <taxon>Pucciniomycetes</taxon>
        <taxon>Pucciniales</taxon>
        <taxon>Pucciniaceae</taxon>
        <taxon>Puccinia</taxon>
    </lineage>
</organism>
<dbReference type="EMBL" id="VSWC01000080">
    <property type="protein sequence ID" value="KAA1092881.1"/>
    <property type="molecule type" value="Genomic_DNA"/>
</dbReference>
<sequence>MLSSWHVPHWKRLKVSNSSHLVSPDPCLFTSFITNGPACIEGLQKSPRPKAAILNLTPKRPPSPPELSQQDGKRRQIDPIIEENHSSADSLLTPQNSSNEWLPKPDSFRSGHESSHMSRNSLPFEKKRSTVVLVWSAKERAHMLL</sequence>
<evidence type="ECO:0000313" key="3">
    <source>
        <dbReference type="EMBL" id="KAA1115783.1"/>
    </source>
</evidence>
<evidence type="ECO:0000313" key="4">
    <source>
        <dbReference type="Proteomes" id="UP000324748"/>
    </source>
</evidence>
<evidence type="ECO:0000256" key="1">
    <source>
        <dbReference type="SAM" id="MobiDB-lite"/>
    </source>
</evidence>
<proteinExistence type="predicted"/>
<keyword evidence="4" id="KW-1185">Reference proteome</keyword>
<feature type="compositionally biased region" description="Polar residues" evidence="1">
    <location>
        <begin position="87"/>
        <end position="100"/>
    </location>
</feature>
<dbReference type="Proteomes" id="UP000324748">
    <property type="component" value="Unassembled WGS sequence"/>
</dbReference>
<accession>A0A5B0NUJ6</accession>
<feature type="compositionally biased region" description="Basic and acidic residues" evidence="1">
    <location>
        <begin position="106"/>
        <end position="116"/>
    </location>
</feature>
<gene>
    <name evidence="2" type="ORF">PGT21_017199</name>
    <name evidence="3" type="ORF">PGTUg99_031742</name>
</gene>